<evidence type="ECO:0000256" key="4">
    <source>
        <dbReference type="ARBA" id="ARBA00022692"/>
    </source>
</evidence>
<dbReference type="InterPro" id="IPR013130">
    <property type="entry name" value="Fe3_Rdtase_TM_dom"/>
</dbReference>
<keyword evidence="5" id="KW-0001">2Fe-2S</keyword>
<keyword evidence="8 13" id="KW-1133">Transmembrane helix</keyword>
<comment type="subcellular location">
    <subcellularLocation>
        <location evidence="2">Membrane</location>
        <topology evidence="2">Multi-pass membrane protein</topology>
    </subcellularLocation>
</comment>
<keyword evidence="6" id="KW-0479">Metal-binding</keyword>
<evidence type="ECO:0000256" key="6">
    <source>
        <dbReference type="ARBA" id="ARBA00022723"/>
    </source>
</evidence>
<evidence type="ECO:0000256" key="2">
    <source>
        <dbReference type="ARBA" id="ARBA00004141"/>
    </source>
</evidence>
<dbReference type="InterPro" id="IPR050415">
    <property type="entry name" value="MRET"/>
</dbReference>
<evidence type="ECO:0000256" key="10">
    <source>
        <dbReference type="ARBA" id="ARBA00023004"/>
    </source>
</evidence>
<feature type="transmembrane region" description="Helical" evidence="13">
    <location>
        <begin position="190"/>
        <end position="212"/>
    </location>
</feature>
<dbReference type="Pfam" id="PF08022">
    <property type="entry name" value="FAD_binding_8"/>
    <property type="match status" value="1"/>
</dbReference>
<dbReference type="PRINTS" id="PR00410">
    <property type="entry name" value="PHEHYDRXLASE"/>
</dbReference>
<keyword evidence="3" id="KW-0285">Flavoprotein</keyword>
<evidence type="ECO:0000256" key="12">
    <source>
        <dbReference type="ARBA" id="ARBA00023136"/>
    </source>
</evidence>
<dbReference type="SUPFAM" id="SSF63380">
    <property type="entry name" value="Riboflavin synthase domain-like"/>
    <property type="match status" value="1"/>
</dbReference>
<dbReference type="CDD" id="cd06198">
    <property type="entry name" value="FNR_like_3"/>
    <property type="match status" value="1"/>
</dbReference>
<feature type="domain" description="FAD-binding FR-type" evidence="14">
    <location>
        <begin position="216"/>
        <end position="316"/>
    </location>
</feature>
<evidence type="ECO:0000256" key="11">
    <source>
        <dbReference type="ARBA" id="ARBA00023014"/>
    </source>
</evidence>
<evidence type="ECO:0000259" key="14">
    <source>
        <dbReference type="PROSITE" id="PS51384"/>
    </source>
</evidence>
<dbReference type="InterPro" id="IPR013112">
    <property type="entry name" value="FAD-bd_8"/>
</dbReference>
<dbReference type="Proteomes" id="UP000286268">
    <property type="component" value="Chromosome"/>
</dbReference>
<accession>A0A410DSF0</accession>
<dbReference type="RefSeq" id="WP_128212772.1">
    <property type="nucleotide sequence ID" value="NZ_CP025746.1"/>
</dbReference>
<dbReference type="InterPro" id="IPR001433">
    <property type="entry name" value="OxRdtase_FAD/NAD-bd"/>
</dbReference>
<dbReference type="GO" id="GO:0046872">
    <property type="term" value="F:metal ion binding"/>
    <property type="evidence" value="ECO:0007669"/>
    <property type="project" value="UniProtKB-KW"/>
</dbReference>
<dbReference type="GO" id="GO:0016020">
    <property type="term" value="C:membrane"/>
    <property type="evidence" value="ECO:0007669"/>
    <property type="project" value="UniProtKB-SubCell"/>
</dbReference>
<keyword evidence="12 13" id="KW-0472">Membrane</keyword>
<dbReference type="InterPro" id="IPR039261">
    <property type="entry name" value="FNR_nucleotide-bd"/>
</dbReference>
<evidence type="ECO:0000256" key="3">
    <source>
        <dbReference type="ARBA" id="ARBA00022630"/>
    </source>
</evidence>
<dbReference type="Pfam" id="PF00175">
    <property type="entry name" value="NAD_binding_1"/>
    <property type="match status" value="1"/>
</dbReference>
<name>A0A410DSF0_9CLOT</name>
<keyword evidence="4 13" id="KW-0812">Transmembrane</keyword>
<dbReference type="Gene3D" id="3.40.50.80">
    <property type="entry name" value="Nucleotide-binding domain of ferredoxin-NADP reductase (FNR) module"/>
    <property type="match status" value="1"/>
</dbReference>
<organism evidence="15 16">
    <name type="scientific">Clostridium manihotivorum</name>
    <dbReference type="NCBI Taxonomy" id="2320868"/>
    <lineage>
        <taxon>Bacteria</taxon>
        <taxon>Bacillati</taxon>
        <taxon>Bacillota</taxon>
        <taxon>Clostridia</taxon>
        <taxon>Eubacteriales</taxon>
        <taxon>Clostridiaceae</taxon>
        <taxon>Clostridium</taxon>
    </lineage>
</organism>
<feature type="transmembrane region" description="Helical" evidence="13">
    <location>
        <begin position="35"/>
        <end position="53"/>
    </location>
</feature>
<protein>
    <recommendedName>
        <fullName evidence="14">FAD-binding FR-type domain-containing protein</fullName>
    </recommendedName>
</protein>
<comment type="cofactor">
    <cofactor evidence="1">
        <name>FAD</name>
        <dbReference type="ChEBI" id="CHEBI:57692"/>
    </cofactor>
</comment>
<feature type="transmembrane region" description="Helical" evidence="13">
    <location>
        <begin position="160"/>
        <end position="178"/>
    </location>
</feature>
<keyword evidence="9" id="KW-0560">Oxidoreductase</keyword>
<feature type="transmembrane region" description="Helical" evidence="13">
    <location>
        <begin position="73"/>
        <end position="89"/>
    </location>
</feature>
<evidence type="ECO:0000313" key="16">
    <source>
        <dbReference type="Proteomes" id="UP000286268"/>
    </source>
</evidence>
<dbReference type="GO" id="GO:0050660">
    <property type="term" value="F:flavin adenine dinucleotide binding"/>
    <property type="evidence" value="ECO:0007669"/>
    <property type="project" value="TreeGrafter"/>
</dbReference>
<dbReference type="GO" id="GO:0051537">
    <property type="term" value="F:2 iron, 2 sulfur cluster binding"/>
    <property type="evidence" value="ECO:0007669"/>
    <property type="project" value="UniProtKB-KW"/>
</dbReference>
<dbReference type="KEGG" id="cmah:C1I91_10140"/>
<reference evidence="15 16" key="1">
    <citation type="submission" date="2018-01" db="EMBL/GenBank/DDBJ databases">
        <title>Genome Sequencing and Assembly of Anaerobacter polyendosporus strain CT4.</title>
        <authorList>
            <person name="Tachaapaikoon C."/>
            <person name="Sutheeworapong S."/>
            <person name="Jenjaroenpun P."/>
            <person name="Wongsurawat T."/>
            <person name="Nookeaw I."/>
            <person name="Cheawchanlertfa P."/>
            <person name="Kosugi A."/>
            <person name="Cheevadhanarak S."/>
            <person name="Ratanakhanokchai K."/>
        </authorList>
    </citation>
    <scope>NUCLEOTIDE SEQUENCE [LARGE SCALE GENOMIC DNA]</scope>
    <source>
        <strain evidence="15 16">CT4</strain>
    </source>
</reference>
<evidence type="ECO:0000256" key="1">
    <source>
        <dbReference type="ARBA" id="ARBA00001974"/>
    </source>
</evidence>
<dbReference type="PANTHER" id="PTHR47354">
    <property type="entry name" value="NADH OXIDOREDUCTASE HCR"/>
    <property type="match status" value="1"/>
</dbReference>
<sequence length="439" mass="50313">MKKRLGLILILLSFIITWLCWIPERLASSMYANRQYSQLIASIALVVFTWINYISSRHRLIDKIFHGLDKSYAYHKYLSILAIILIWGHDLTLKTGRSSGGKPSGFKPPAGFERGGEGGGNILSMFTNGKQLGTLSLYIFTGLTIFFLIAYKLEYEKWKLLHKLMIVPYVFGVVHYYLDSDYPVFALSAYSIWMNIMNAIGVLSAVYSICIYEYTAFRYKYEVTSVKEIAKDTYEITGTTNGKSLLYKAGQFAFMKVIGRKKGFPSHPFTMSQSEKIGQIQFAIKVLGDHTKKLQNNIKTGDTIAVAGPHGAFDYRVETKRQLWVAGGIGITPFRSFLQSDIPNEYNIDFFYAYNNEQDAPYAKELEDIKSKKNVRIHLLDSSKSGFLGVEHISKYLNKDETVEVFFCGPKPMRKNIAKELKKENYKVKEFHYEQFQFK</sequence>
<dbReference type="InterPro" id="IPR017927">
    <property type="entry name" value="FAD-bd_FR_type"/>
</dbReference>
<dbReference type="OrthoDB" id="9801223at2"/>
<dbReference type="EMBL" id="CP025746">
    <property type="protein sequence ID" value="QAA31981.1"/>
    <property type="molecule type" value="Genomic_DNA"/>
</dbReference>
<dbReference type="SUPFAM" id="SSF52343">
    <property type="entry name" value="Ferredoxin reductase-like, C-terminal NADP-linked domain"/>
    <property type="match status" value="1"/>
</dbReference>
<proteinExistence type="predicted"/>
<evidence type="ECO:0000313" key="15">
    <source>
        <dbReference type="EMBL" id="QAA31981.1"/>
    </source>
</evidence>
<evidence type="ECO:0000256" key="7">
    <source>
        <dbReference type="ARBA" id="ARBA00022827"/>
    </source>
</evidence>
<dbReference type="AlphaFoldDB" id="A0A410DSF0"/>
<evidence type="ECO:0000256" key="9">
    <source>
        <dbReference type="ARBA" id="ARBA00023002"/>
    </source>
</evidence>
<keyword evidence="16" id="KW-1185">Reference proteome</keyword>
<evidence type="ECO:0000256" key="13">
    <source>
        <dbReference type="SAM" id="Phobius"/>
    </source>
</evidence>
<evidence type="ECO:0000256" key="8">
    <source>
        <dbReference type="ARBA" id="ARBA00022989"/>
    </source>
</evidence>
<keyword evidence="7" id="KW-0274">FAD</keyword>
<evidence type="ECO:0000256" key="5">
    <source>
        <dbReference type="ARBA" id="ARBA00022714"/>
    </source>
</evidence>
<keyword evidence="11" id="KW-0411">Iron-sulfur</keyword>
<dbReference type="PROSITE" id="PS51384">
    <property type="entry name" value="FAD_FR"/>
    <property type="match status" value="1"/>
</dbReference>
<gene>
    <name evidence="15" type="ORF">C1I91_10140</name>
</gene>
<feature type="transmembrane region" description="Helical" evidence="13">
    <location>
        <begin position="135"/>
        <end position="153"/>
    </location>
</feature>
<dbReference type="Pfam" id="PF01794">
    <property type="entry name" value="Ferric_reduct"/>
    <property type="match status" value="1"/>
</dbReference>
<dbReference type="Gene3D" id="2.40.30.10">
    <property type="entry name" value="Translation factors"/>
    <property type="match status" value="1"/>
</dbReference>
<dbReference type="InterPro" id="IPR017938">
    <property type="entry name" value="Riboflavin_synthase-like_b-brl"/>
</dbReference>
<dbReference type="PANTHER" id="PTHR47354:SF8">
    <property type="entry name" value="1,2-PHENYLACETYL-COA EPOXIDASE, SUBUNIT E"/>
    <property type="match status" value="1"/>
</dbReference>
<dbReference type="GO" id="GO:0016491">
    <property type="term" value="F:oxidoreductase activity"/>
    <property type="evidence" value="ECO:0007669"/>
    <property type="project" value="UniProtKB-KW"/>
</dbReference>
<keyword evidence="10" id="KW-0408">Iron</keyword>